<dbReference type="Proteomes" id="UP001172778">
    <property type="component" value="Unassembled WGS sequence"/>
</dbReference>
<comment type="caution">
    <text evidence="3">The sequence shown here is derived from an EMBL/GenBank/DDBJ whole genome shotgun (WGS) entry which is preliminary data.</text>
</comment>
<evidence type="ECO:0000256" key="1">
    <source>
        <dbReference type="SAM" id="MobiDB-lite"/>
    </source>
</evidence>
<keyword evidence="2" id="KW-1133">Transmembrane helix</keyword>
<evidence type="ECO:0000313" key="4">
    <source>
        <dbReference type="Proteomes" id="UP001172778"/>
    </source>
</evidence>
<dbReference type="EMBL" id="JARRAF010000013">
    <property type="protein sequence ID" value="MDK2124908.1"/>
    <property type="molecule type" value="Genomic_DNA"/>
</dbReference>
<accession>A0ABT7DXW8</accession>
<keyword evidence="4" id="KW-1185">Reference proteome</keyword>
<keyword evidence="2" id="KW-0472">Membrane</keyword>
<feature type="transmembrane region" description="Helical" evidence="2">
    <location>
        <begin position="64"/>
        <end position="82"/>
    </location>
</feature>
<proteinExistence type="predicted"/>
<organism evidence="3 4">
    <name type="scientific">Parachitinimonas caeni</name>
    <dbReference type="NCBI Taxonomy" id="3031301"/>
    <lineage>
        <taxon>Bacteria</taxon>
        <taxon>Pseudomonadati</taxon>
        <taxon>Pseudomonadota</taxon>
        <taxon>Betaproteobacteria</taxon>
        <taxon>Neisseriales</taxon>
        <taxon>Chitinibacteraceae</taxon>
        <taxon>Parachitinimonas</taxon>
    </lineage>
</organism>
<evidence type="ECO:0000313" key="3">
    <source>
        <dbReference type="EMBL" id="MDK2124908.1"/>
    </source>
</evidence>
<feature type="transmembrane region" description="Helical" evidence="2">
    <location>
        <begin position="88"/>
        <end position="106"/>
    </location>
</feature>
<keyword evidence="2" id="KW-0812">Transmembrane</keyword>
<dbReference type="RefSeq" id="WP_284101220.1">
    <property type="nucleotide sequence ID" value="NZ_JARRAF010000013.1"/>
</dbReference>
<name>A0ABT7DXW8_9NEIS</name>
<evidence type="ECO:0008006" key="5">
    <source>
        <dbReference type="Google" id="ProtNLM"/>
    </source>
</evidence>
<gene>
    <name evidence="3" type="ORF">PZA18_12710</name>
</gene>
<sequence>MSQQNKWLVGPPSKRPSRVVPTAPKPVSDKAVQRLLRANQRDLLGKPLASSLQTSPPHRAQGKALIGGAICLAGGVAAAIGGLALRSWSVLALGGALLASGAWLLWPRASSSTPTAPPIVNPADAHQLDHYLADIAPRLPEAALQPLTHLKESLARLLPLLTDEARLASLPMDERFFMGQLVSRYLPDACQHYLALLDTAGDNLPADSPAEQSFLNQLDLLQARLDKCLQLVLQDQTERLSNHEAFLRSKQ</sequence>
<reference evidence="3" key="1">
    <citation type="submission" date="2023-03" db="EMBL/GenBank/DDBJ databases">
        <title>Chitinimonas shenzhenensis gen. nov., sp. nov., a novel member of family Burkholderiaceae isolated from activated sludge collected in Shen Zhen, China.</title>
        <authorList>
            <person name="Wang X."/>
        </authorList>
    </citation>
    <scope>NUCLEOTIDE SEQUENCE</scope>
    <source>
        <strain evidence="3">DQS-5</strain>
    </source>
</reference>
<feature type="region of interest" description="Disordered" evidence="1">
    <location>
        <begin position="1"/>
        <end position="26"/>
    </location>
</feature>
<protein>
    <recommendedName>
        <fullName evidence="5">5-bromo-4-chloroindolyl phosphate hydrolysis protein</fullName>
    </recommendedName>
</protein>
<evidence type="ECO:0000256" key="2">
    <source>
        <dbReference type="SAM" id="Phobius"/>
    </source>
</evidence>